<sequence length="185" mass="20280">MQKKGTNVTKKVEKTKATTVAAKVAEPVVTLKDTKAAESTTKATSKKGVVEEVEVTTNDVKATKTTKSQPKATKEVKKAKTPKEVTKKEEKTSKTTTKKATSKTTAKTTSKASKAKSVEAALVVQYQDCEVNVEEIKESVKSQFISEGHDEKEIENVAIYVKPEDNSAYYVINEEFNGRVDLFKA</sequence>
<dbReference type="Proteomes" id="UP000182471">
    <property type="component" value="Unassembled WGS sequence"/>
</dbReference>
<feature type="region of interest" description="Disordered" evidence="1">
    <location>
        <begin position="61"/>
        <end position="114"/>
    </location>
</feature>
<evidence type="ECO:0000313" key="2">
    <source>
        <dbReference type="EMBL" id="SER42755.1"/>
    </source>
</evidence>
<dbReference type="InterPro" id="IPR046313">
    <property type="entry name" value="DUF6465"/>
</dbReference>
<protein>
    <submittedName>
        <fullName evidence="2">Uncharacterized protein</fullName>
    </submittedName>
</protein>
<organism evidence="2 3">
    <name type="scientific">Lachnobacterium bovis</name>
    <dbReference type="NCBI Taxonomy" id="140626"/>
    <lineage>
        <taxon>Bacteria</taxon>
        <taxon>Bacillati</taxon>
        <taxon>Bacillota</taxon>
        <taxon>Clostridia</taxon>
        <taxon>Lachnospirales</taxon>
        <taxon>Lachnospiraceae</taxon>
        <taxon>Lachnobacterium</taxon>
    </lineage>
</organism>
<evidence type="ECO:0000256" key="1">
    <source>
        <dbReference type="SAM" id="MobiDB-lite"/>
    </source>
</evidence>
<dbReference type="OrthoDB" id="1711086at2"/>
<dbReference type="Pfam" id="PF20069">
    <property type="entry name" value="DUF6465"/>
    <property type="match status" value="1"/>
</dbReference>
<dbReference type="EMBL" id="FOGW01000004">
    <property type="protein sequence ID" value="SER42755.1"/>
    <property type="molecule type" value="Genomic_DNA"/>
</dbReference>
<name>A0A1H9P4D8_9FIRM</name>
<keyword evidence="3" id="KW-1185">Reference proteome</keyword>
<feature type="compositionally biased region" description="Basic and acidic residues" evidence="1">
    <location>
        <begin position="72"/>
        <end position="93"/>
    </location>
</feature>
<dbReference type="AlphaFoldDB" id="A0A1H9P4D8"/>
<dbReference type="RefSeq" id="WP_022750348.1">
    <property type="nucleotide sequence ID" value="NZ_FOGW01000004.1"/>
</dbReference>
<proteinExistence type="predicted"/>
<accession>A0A1H9P4D8</accession>
<feature type="compositionally biased region" description="Low complexity" evidence="1">
    <location>
        <begin position="102"/>
        <end position="112"/>
    </location>
</feature>
<gene>
    <name evidence="2" type="ORF">SAMN02910429_00077</name>
</gene>
<evidence type="ECO:0000313" key="3">
    <source>
        <dbReference type="Proteomes" id="UP000182471"/>
    </source>
</evidence>
<feature type="compositionally biased region" description="Polar residues" evidence="1">
    <location>
        <begin position="61"/>
        <end position="70"/>
    </location>
</feature>
<reference evidence="3" key="1">
    <citation type="submission" date="2016-10" db="EMBL/GenBank/DDBJ databases">
        <authorList>
            <person name="Varghese N."/>
            <person name="Submissions S."/>
        </authorList>
    </citation>
    <scope>NUCLEOTIDE SEQUENCE [LARGE SCALE GENOMIC DNA]</scope>
    <source>
        <strain evidence="3">S1b</strain>
    </source>
</reference>